<gene>
    <name evidence="2" type="ORF">NX722_06580</name>
</gene>
<protein>
    <submittedName>
        <fullName evidence="2">Uncharacterized protein</fullName>
    </submittedName>
</protein>
<proteinExistence type="predicted"/>
<keyword evidence="3" id="KW-1185">Reference proteome</keyword>
<name>A0ABT3MSH2_9GAMM</name>
<evidence type="ECO:0000313" key="2">
    <source>
        <dbReference type="EMBL" id="MCW7552318.1"/>
    </source>
</evidence>
<feature type="region of interest" description="Disordered" evidence="1">
    <location>
        <begin position="159"/>
        <end position="192"/>
    </location>
</feature>
<accession>A0ABT3MSH2</accession>
<dbReference type="RefSeq" id="WP_262567287.1">
    <property type="nucleotide sequence ID" value="NZ_JAPFCC010000001.1"/>
</dbReference>
<organism evidence="2 3">
    <name type="scientific">Endozoicomonas gorgoniicola</name>
    <dbReference type="NCBI Taxonomy" id="1234144"/>
    <lineage>
        <taxon>Bacteria</taxon>
        <taxon>Pseudomonadati</taxon>
        <taxon>Pseudomonadota</taxon>
        <taxon>Gammaproteobacteria</taxon>
        <taxon>Oceanospirillales</taxon>
        <taxon>Endozoicomonadaceae</taxon>
        <taxon>Endozoicomonas</taxon>
    </lineage>
</organism>
<dbReference type="Proteomes" id="UP001209854">
    <property type="component" value="Unassembled WGS sequence"/>
</dbReference>
<feature type="compositionally biased region" description="Basic residues" evidence="1">
    <location>
        <begin position="176"/>
        <end position="192"/>
    </location>
</feature>
<comment type="caution">
    <text evidence="2">The sequence shown here is derived from an EMBL/GenBank/DDBJ whole genome shotgun (WGS) entry which is preliminary data.</text>
</comment>
<sequence length="192" mass="22001">MNDYRRVIIGNCCWFQASFLEDFYNHAPVTSWHSLSHASFCRKMEGVRSIGVDKANPGGEAKNLYSDEEIGQLTDWRNEQNEDEALKAFTPECWQPWEWLSTLAKAHRDSSGNKLMQLAGLWADFSFVMANNASSKTAKSRVRQNKVLFDWRKLSDTSDAMSMHSEGQGETMQNTVKRKIPRGKTVSSKKRR</sequence>
<evidence type="ECO:0000256" key="1">
    <source>
        <dbReference type="SAM" id="MobiDB-lite"/>
    </source>
</evidence>
<dbReference type="EMBL" id="JAPFCC010000001">
    <property type="protein sequence ID" value="MCW7552318.1"/>
    <property type="molecule type" value="Genomic_DNA"/>
</dbReference>
<reference evidence="2 3" key="1">
    <citation type="submission" date="2022-10" db="EMBL/GenBank/DDBJ databases">
        <title>High-quality genome sequences of two octocoral-associated bacteria, Endozoicomonas euniceicola EF212 and Endozoicomonas gorgoniicola PS125.</title>
        <authorList>
            <person name="Chiou Y.-J."/>
            <person name="Chen Y.-H."/>
        </authorList>
    </citation>
    <scope>NUCLEOTIDE SEQUENCE [LARGE SCALE GENOMIC DNA]</scope>
    <source>
        <strain evidence="2 3">PS125</strain>
    </source>
</reference>
<evidence type="ECO:0000313" key="3">
    <source>
        <dbReference type="Proteomes" id="UP001209854"/>
    </source>
</evidence>